<comment type="catalytic activity">
    <reaction evidence="1">
        <text>Endotype eliminative cleavage of L-alpha-rhamnopyranosyl-(1-&gt;4)-alpha-D-galactopyranosyluronic acid bonds of rhamnogalacturonan I domains in ramified hairy regions of pectin leaving L-rhamnopyranose at the reducing end and 4-deoxy-4,5-unsaturated D-galactopyranosyluronic acid at the non-reducing end.</text>
        <dbReference type="EC" id="4.2.2.23"/>
    </reaction>
</comment>
<keyword evidence="11" id="KW-0624">Polysaccharide degradation</keyword>
<evidence type="ECO:0000256" key="7">
    <source>
        <dbReference type="ARBA" id="ARBA00023157"/>
    </source>
</evidence>
<dbReference type="InterPro" id="IPR029411">
    <property type="entry name" value="RG-lyase_III"/>
</dbReference>
<dbReference type="InterPro" id="IPR011013">
    <property type="entry name" value="Gal_mutarotase_sf_dom"/>
</dbReference>
<dbReference type="InterPro" id="IPR014718">
    <property type="entry name" value="GH-type_carb-bd"/>
</dbReference>
<dbReference type="Gene3D" id="2.60.40.1120">
    <property type="entry name" value="Carboxypeptidase-like, regulatory domain"/>
    <property type="match status" value="1"/>
</dbReference>
<dbReference type="EC" id="4.2.2.23" evidence="4"/>
<accession>A0A2N3MZM9</accession>
<dbReference type="PANTHER" id="PTHR36574">
    <property type="entry name" value="RHAMNOGALACTURONATE LYASE-RELATED"/>
    <property type="match status" value="1"/>
</dbReference>
<dbReference type="Pfam" id="PF09284">
    <property type="entry name" value="RhgB_N"/>
    <property type="match status" value="1"/>
</dbReference>
<feature type="domain" description="Rhamnogalacturonan lyase" evidence="15">
    <location>
        <begin position="290"/>
        <end position="358"/>
    </location>
</feature>
<evidence type="ECO:0000259" key="15">
    <source>
        <dbReference type="Pfam" id="PF14686"/>
    </source>
</evidence>
<evidence type="ECO:0000256" key="8">
    <source>
        <dbReference type="ARBA" id="ARBA00023239"/>
    </source>
</evidence>
<dbReference type="InterPro" id="IPR008979">
    <property type="entry name" value="Galactose-bd-like_sf"/>
</dbReference>
<organism evidence="16 17">
    <name type="scientific">Lomentospora prolificans</name>
    <dbReference type="NCBI Taxonomy" id="41688"/>
    <lineage>
        <taxon>Eukaryota</taxon>
        <taxon>Fungi</taxon>
        <taxon>Dikarya</taxon>
        <taxon>Ascomycota</taxon>
        <taxon>Pezizomycotina</taxon>
        <taxon>Sordariomycetes</taxon>
        <taxon>Hypocreomycetidae</taxon>
        <taxon>Microascales</taxon>
        <taxon>Microascaceae</taxon>
        <taxon>Lomentospora</taxon>
    </lineage>
</organism>
<dbReference type="Gene3D" id="2.70.98.10">
    <property type="match status" value="1"/>
</dbReference>
<sequence>MLILTALCAFLFWPAVVLAAWGYTDSGGNYIIDSGSNLVISVSKTNGDINSIKYKGQEFNGWGGKNTHVESGLGSSTVSIAMYGTNVIKVSVQYGTLKHYIVMRYGNNNVYLFTNKADDSVSAMRYIVRIKSGIFSHASTDADFYDAGSSYIEASDVSINSAGITKSKHYQGNTYGRTIDYDYIGRTNGNVGLYLIRSNHEKASGGPFFRSLLTRADTTGEDLYEIYYYNMGHTDPMRLGLQGPTVLSFVDGGNPPNTNLFARNADWTWIDDLGLDGWTKWGDRGYAAGVGIANMKSGYTYTVGLSNANAQYWGTAASSGGAWSIKKIIPGTYTLTVYKDELEVYTGSVTVNKGAGTAVHTITPVDPADDAVIWRIGEWDGTPRGFLNFEDEPMKPTYMHPSDKRLASWDPANFIVGTTATNGFPGYMWQDINNNHIIYFRLTQDQLAKDHKIRIGITEAYINGRPTISVNSWSAAVPAATNQAKTRSLTVGTYRGNNVKLEYTVPSSAFKQSTSEWQVLTINIVTGSTGSGYLSGGVAFDAIDMLV</sequence>
<dbReference type="VEuPathDB" id="FungiDB:jhhlp_008156"/>
<evidence type="ECO:0000256" key="11">
    <source>
        <dbReference type="ARBA" id="ARBA00023326"/>
    </source>
</evidence>
<dbReference type="InterPro" id="IPR013784">
    <property type="entry name" value="Carb-bd-like_fold"/>
</dbReference>
<name>A0A2N3MZM9_9PEZI</name>
<dbReference type="Pfam" id="PF14686">
    <property type="entry name" value="fn3_3"/>
    <property type="match status" value="1"/>
</dbReference>
<keyword evidence="5" id="KW-0964">Secreted</keyword>
<keyword evidence="10" id="KW-0961">Cell wall biogenesis/degradation</keyword>
<dbReference type="AlphaFoldDB" id="A0A2N3MZM9"/>
<comment type="caution">
    <text evidence="16">The sequence shown here is derived from an EMBL/GenBank/DDBJ whole genome shotgun (WGS) entry which is preliminary data.</text>
</comment>
<evidence type="ECO:0000256" key="2">
    <source>
        <dbReference type="ARBA" id="ARBA00004613"/>
    </source>
</evidence>
<comment type="similarity">
    <text evidence="3">Belongs to the polysaccharide lyase 4 family.</text>
</comment>
<keyword evidence="7" id="KW-1015">Disulfide bond</keyword>
<dbReference type="InterPro" id="IPR015364">
    <property type="entry name" value="RhgB_N"/>
</dbReference>
<dbReference type="GO" id="GO:0045490">
    <property type="term" value="P:pectin catabolic process"/>
    <property type="evidence" value="ECO:0007669"/>
    <property type="project" value="TreeGrafter"/>
</dbReference>
<feature type="domain" description="Rhamnogalacturonase B N-terminal" evidence="13">
    <location>
        <begin position="21"/>
        <end position="277"/>
    </location>
</feature>
<evidence type="ECO:0000256" key="9">
    <source>
        <dbReference type="ARBA" id="ARBA00023277"/>
    </source>
</evidence>
<proteinExistence type="inferred from homology"/>
<protein>
    <recommendedName>
        <fullName evidence="4">rhamnogalacturonan endolyase</fullName>
        <ecNumber evidence="4">4.2.2.23</ecNumber>
    </recommendedName>
</protein>
<evidence type="ECO:0000256" key="5">
    <source>
        <dbReference type="ARBA" id="ARBA00022525"/>
    </source>
</evidence>
<evidence type="ECO:0000259" key="14">
    <source>
        <dbReference type="Pfam" id="PF14683"/>
    </source>
</evidence>
<dbReference type="SUPFAM" id="SSF49785">
    <property type="entry name" value="Galactose-binding domain-like"/>
    <property type="match status" value="1"/>
</dbReference>
<dbReference type="InParanoid" id="A0A2N3MZM9"/>
<dbReference type="GO" id="GO:0005576">
    <property type="term" value="C:extracellular region"/>
    <property type="evidence" value="ECO:0007669"/>
    <property type="project" value="UniProtKB-SubCell"/>
</dbReference>
<dbReference type="GO" id="GO:0102210">
    <property type="term" value="F:rhamnogalacturonan endolyase activity"/>
    <property type="evidence" value="ECO:0007669"/>
    <property type="project" value="UniProtKB-EC"/>
</dbReference>
<dbReference type="InterPro" id="IPR016590">
    <property type="entry name" value="Rhamnogalacturonase_B"/>
</dbReference>
<keyword evidence="9" id="KW-0119">Carbohydrate metabolism</keyword>
<evidence type="ECO:0000259" key="13">
    <source>
        <dbReference type="Pfam" id="PF09284"/>
    </source>
</evidence>
<dbReference type="STRING" id="41688.A0A2N3MZM9"/>
<feature type="signal peptide" evidence="12">
    <location>
        <begin position="1"/>
        <end position="19"/>
    </location>
</feature>
<feature type="chain" id="PRO_5014704028" description="rhamnogalacturonan endolyase" evidence="12">
    <location>
        <begin position="20"/>
        <end position="547"/>
    </location>
</feature>
<dbReference type="GO" id="GO:0071555">
    <property type="term" value="P:cell wall organization"/>
    <property type="evidence" value="ECO:0007669"/>
    <property type="project" value="UniProtKB-KW"/>
</dbReference>
<keyword evidence="6 12" id="KW-0732">Signal</keyword>
<evidence type="ECO:0000256" key="10">
    <source>
        <dbReference type="ARBA" id="ARBA00023316"/>
    </source>
</evidence>
<dbReference type="GO" id="GO:0030246">
    <property type="term" value="F:carbohydrate binding"/>
    <property type="evidence" value="ECO:0007669"/>
    <property type="project" value="InterPro"/>
</dbReference>
<evidence type="ECO:0000256" key="4">
    <source>
        <dbReference type="ARBA" id="ARBA00012437"/>
    </source>
</evidence>
<evidence type="ECO:0000313" key="16">
    <source>
        <dbReference type="EMBL" id="PKS05637.1"/>
    </source>
</evidence>
<dbReference type="OrthoDB" id="114708at2759"/>
<dbReference type="EMBL" id="NLAX01001584">
    <property type="protein sequence ID" value="PKS05637.1"/>
    <property type="molecule type" value="Genomic_DNA"/>
</dbReference>
<dbReference type="InterPro" id="IPR029413">
    <property type="entry name" value="RG-lyase_II"/>
</dbReference>
<evidence type="ECO:0000313" key="17">
    <source>
        <dbReference type="Proteomes" id="UP000233524"/>
    </source>
</evidence>
<dbReference type="SUPFAM" id="SSF74650">
    <property type="entry name" value="Galactose mutarotase-like"/>
    <property type="match status" value="1"/>
</dbReference>
<keyword evidence="8" id="KW-0456">Lyase</keyword>
<reference evidence="16 17" key="1">
    <citation type="journal article" date="2017" name="G3 (Bethesda)">
        <title>First Draft Genome Sequence of the Pathogenic Fungus Lomentospora prolificans (Formerly Scedosporium prolificans).</title>
        <authorList>
            <person name="Luo R."/>
            <person name="Zimin A."/>
            <person name="Workman R."/>
            <person name="Fan Y."/>
            <person name="Pertea G."/>
            <person name="Grossman N."/>
            <person name="Wear M.P."/>
            <person name="Jia B."/>
            <person name="Miller H."/>
            <person name="Casadevall A."/>
            <person name="Timp W."/>
            <person name="Zhang S.X."/>
            <person name="Salzberg S.L."/>
        </authorList>
    </citation>
    <scope>NUCLEOTIDE SEQUENCE [LARGE SCALE GENOMIC DNA]</scope>
    <source>
        <strain evidence="16 17">JHH-5317</strain>
    </source>
</reference>
<evidence type="ECO:0000256" key="1">
    <source>
        <dbReference type="ARBA" id="ARBA00001324"/>
    </source>
</evidence>
<dbReference type="Gene3D" id="2.60.120.260">
    <property type="entry name" value="Galactose-binding domain-like"/>
    <property type="match status" value="1"/>
</dbReference>
<dbReference type="Pfam" id="PF14683">
    <property type="entry name" value="CBM-like"/>
    <property type="match status" value="1"/>
</dbReference>
<evidence type="ECO:0000256" key="6">
    <source>
        <dbReference type="ARBA" id="ARBA00022729"/>
    </source>
</evidence>
<evidence type="ECO:0000256" key="3">
    <source>
        <dbReference type="ARBA" id="ARBA00010418"/>
    </source>
</evidence>
<gene>
    <name evidence="16" type="ORF">jhhlp_008156</name>
</gene>
<keyword evidence="17" id="KW-1185">Reference proteome</keyword>
<comment type="subcellular location">
    <subcellularLocation>
        <location evidence="2">Secreted</location>
    </subcellularLocation>
</comment>
<dbReference type="PANTHER" id="PTHR36574:SF1">
    <property type="entry name" value="RHAMNOGALACTURONATE LYASE-RELATED"/>
    <property type="match status" value="1"/>
</dbReference>
<dbReference type="SUPFAM" id="SSF49452">
    <property type="entry name" value="Starch-binding domain-like"/>
    <property type="match status" value="1"/>
</dbReference>
<dbReference type="Proteomes" id="UP000233524">
    <property type="component" value="Unassembled WGS sequence"/>
</dbReference>
<feature type="domain" description="Rhamnogalacturonan lyase" evidence="14">
    <location>
        <begin position="373"/>
        <end position="544"/>
    </location>
</feature>
<evidence type="ECO:0000256" key="12">
    <source>
        <dbReference type="SAM" id="SignalP"/>
    </source>
</evidence>
<dbReference type="CDD" id="cd10317">
    <property type="entry name" value="RGL4_C"/>
    <property type="match status" value="1"/>
</dbReference>